<dbReference type="AlphaFoldDB" id="W6UMF8"/>
<keyword evidence="2" id="KW-1185">Reference proteome</keyword>
<gene>
    <name evidence="1" type="ORF">EGR_03005</name>
</gene>
<accession>W6UMF8</accession>
<dbReference type="KEGG" id="egl:EGR_03005"/>
<evidence type="ECO:0000313" key="2">
    <source>
        <dbReference type="Proteomes" id="UP000019149"/>
    </source>
</evidence>
<dbReference type="EMBL" id="APAU02000014">
    <property type="protein sequence ID" value="EUB62253.1"/>
    <property type="molecule type" value="Genomic_DNA"/>
</dbReference>
<sequence>MLFALQGHANLLKNILFDLSSISFCGEMDLVDILYVLFGNKVNYKDLDCVPNTEAWVLSLYQSSLPPINVPFLLTIYSTIKPP</sequence>
<proteinExistence type="predicted"/>
<name>W6UMF8_ECHGR</name>
<dbReference type="Proteomes" id="UP000019149">
    <property type="component" value="Unassembled WGS sequence"/>
</dbReference>
<protein>
    <submittedName>
        <fullName evidence="1">Uncharacterized protein</fullName>
    </submittedName>
</protein>
<dbReference type="RefSeq" id="XP_024353449.1">
    <property type="nucleotide sequence ID" value="XM_024492254.1"/>
</dbReference>
<evidence type="ECO:0000313" key="1">
    <source>
        <dbReference type="EMBL" id="EUB62253.1"/>
    </source>
</evidence>
<organism evidence="1 2">
    <name type="scientific">Echinococcus granulosus</name>
    <name type="common">Hydatid tapeworm</name>
    <dbReference type="NCBI Taxonomy" id="6210"/>
    <lineage>
        <taxon>Eukaryota</taxon>
        <taxon>Metazoa</taxon>
        <taxon>Spiralia</taxon>
        <taxon>Lophotrochozoa</taxon>
        <taxon>Platyhelminthes</taxon>
        <taxon>Cestoda</taxon>
        <taxon>Eucestoda</taxon>
        <taxon>Cyclophyllidea</taxon>
        <taxon>Taeniidae</taxon>
        <taxon>Echinococcus</taxon>
        <taxon>Echinococcus granulosus group</taxon>
    </lineage>
</organism>
<dbReference type="GeneID" id="36338720"/>
<comment type="caution">
    <text evidence="1">The sequence shown here is derived from an EMBL/GenBank/DDBJ whole genome shotgun (WGS) entry which is preliminary data.</text>
</comment>
<dbReference type="CTD" id="36338720"/>
<reference evidence="1 2" key="1">
    <citation type="journal article" date="2013" name="Nat. Genet.">
        <title>The genome of the hydatid tapeworm Echinococcus granulosus.</title>
        <authorList>
            <person name="Zheng H."/>
            <person name="Zhang W."/>
            <person name="Zhang L."/>
            <person name="Zhang Z."/>
            <person name="Li J."/>
            <person name="Lu G."/>
            <person name="Zhu Y."/>
            <person name="Wang Y."/>
            <person name="Huang Y."/>
            <person name="Liu J."/>
            <person name="Kang H."/>
            <person name="Chen J."/>
            <person name="Wang L."/>
            <person name="Chen A."/>
            <person name="Yu S."/>
            <person name="Gao Z."/>
            <person name="Jin L."/>
            <person name="Gu W."/>
            <person name="Wang Z."/>
            <person name="Zhao L."/>
            <person name="Shi B."/>
            <person name="Wen H."/>
            <person name="Lin R."/>
            <person name="Jones M.K."/>
            <person name="Brejova B."/>
            <person name="Vinar T."/>
            <person name="Zhao G."/>
            <person name="McManus D.P."/>
            <person name="Chen Z."/>
            <person name="Zhou Y."/>
            <person name="Wang S."/>
        </authorList>
    </citation>
    <scope>NUCLEOTIDE SEQUENCE [LARGE SCALE GENOMIC DNA]</scope>
</reference>